<comment type="caution">
    <text evidence="2">The sequence shown here is derived from an EMBL/GenBank/DDBJ whole genome shotgun (WGS) entry which is preliminary data.</text>
</comment>
<dbReference type="AlphaFoldDB" id="A0A9D2D310"/>
<dbReference type="PANTHER" id="PTHR36007:SF2">
    <property type="entry name" value="TRANSPORT PROTEIN-RELATED"/>
    <property type="match status" value="1"/>
</dbReference>
<accession>A0A9D2D310</accession>
<evidence type="ECO:0000256" key="1">
    <source>
        <dbReference type="SAM" id="Phobius"/>
    </source>
</evidence>
<gene>
    <name evidence="2" type="ORF">IAA08_07240</name>
</gene>
<evidence type="ECO:0000313" key="2">
    <source>
        <dbReference type="EMBL" id="HIZ07711.1"/>
    </source>
</evidence>
<name>A0A9D2D310_9FIRM</name>
<protein>
    <submittedName>
        <fullName evidence="2">Small multi-drug export protein</fullName>
    </submittedName>
</protein>
<proteinExistence type="predicted"/>
<dbReference type="InterPro" id="IPR009577">
    <property type="entry name" value="Sm_multidrug_ex"/>
</dbReference>
<dbReference type="PANTHER" id="PTHR36007">
    <property type="entry name" value="TRANSPORT PROTEIN-RELATED"/>
    <property type="match status" value="1"/>
</dbReference>
<sequence length="160" mass="17547">MALFQKMLFTFLASLVPAVEVKGAIPFGVALGLPVVVAYGLAILGSTIVVIFLAFVTNWFYNLCKRKNLFRRFIGWIEKITEKNHDKIEKWGPLAIFVYVAVPIPGTGTWTGSIIAGVINLKPKTIILSVLCGNLISGLIMSLASKGVFTVIERFIMSNQ</sequence>
<reference evidence="2" key="1">
    <citation type="journal article" date="2021" name="PeerJ">
        <title>Extensive microbial diversity within the chicken gut microbiome revealed by metagenomics and culture.</title>
        <authorList>
            <person name="Gilroy R."/>
            <person name="Ravi A."/>
            <person name="Getino M."/>
            <person name="Pursley I."/>
            <person name="Horton D.L."/>
            <person name="Alikhan N.F."/>
            <person name="Baker D."/>
            <person name="Gharbi K."/>
            <person name="Hall N."/>
            <person name="Watson M."/>
            <person name="Adriaenssens E.M."/>
            <person name="Foster-Nyarko E."/>
            <person name="Jarju S."/>
            <person name="Secka A."/>
            <person name="Antonio M."/>
            <person name="Oren A."/>
            <person name="Chaudhuri R.R."/>
            <person name="La Ragione R."/>
            <person name="Hildebrand F."/>
            <person name="Pallen M.J."/>
        </authorList>
    </citation>
    <scope>NUCLEOTIDE SEQUENCE</scope>
    <source>
        <strain evidence="2">CHK192-9172</strain>
    </source>
</reference>
<reference evidence="2" key="2">
    <citation type="submission" date="2021-04" db="EMBL/GenBank/DDBJ databases">
        <authorList>
            <person name="Gilroy R."/>
        </authorList>
    </citation>
    <scope>NUCLEOTIDE SEQUENCE</scope>
    <source>
        <strain evidence="2">CHK192-9172</strain>
    </source>
</reference>
<dbReference type="EMBL" id="DXCH01000201">
    <property type="protein sequence ID" value="HIZ07711.1"/>
    <property type="molecule type" value="Genomic_DNA"/>
</dbReference>
<feature type="transmembrane region" description="Helical" evidence="1">
    <location>
        <begin position="39"/>
        <end position="61"/>
    </location>
</feature>
<feature type="transmembrane region" description="Helical" evidence="1">
    <location>
        <begin position="125"/>
        <end position="144"/>
    </location>
</feature>
<organism evidence="2 3">
    <name type="scientific">Candidatus Eubacterium avistercoris</name>
    <dbReference type="NCBI Taxonomy" id="2838567"/>
    <lineage>
        <taxon>Bacteria</taxon>
        <taxon>Bacillati</taxon>
        <taxon>Bacillota</taxon>
        <taxon>Clostridia</taxon>
        <taxon>Eubacteriales</taxon>
        <taxon>Eubacteriaceae</taxon>
        <taxon>Eubacterium</taxon>
    </lineage>
</organism>
<dbReference type="Pfam" id="PF06695">
    <property type="entry name" value="Sm_multidrug_ex"/>
    <property type="match status" value="1"/>
</dbReference>
<feature type="transmembrane region" description="Helical" evidence="1">
    <location>
        <begin position="94"/>
        <end position="119"/>
    </location>
</feature>
<keyword evidence="1" id="KW-0812">Transmembrane</keyword>
<evidence type="ECO:0000313" key="3">
    <source>
        <dbReference type="Proteomes" id="UP000824024"/>
    </source>
</evidence>
<dbReference type="Proteomes" id="UP000824024">
    <property type="component" value="Unassembled WGS sequence"/>
</dbReference>
<keyword evidence="1" id="KW-0472">Membrane</keyword>
<keyword evidence="1" id="KW-1133">Transmembrane helix</keyword>